<dbReference type="SUPFAM" id="SSF46785">
    <property type="entry name" value="Winged helix' DNA-binding domain"/>
    <property type="match status" value="1"/>
</dbReference>
<evidence type="ECO:0000256" key="9">
    <source>
        <dbReference type="ARBA" id="ARBA00049608"/>
    </source>
</evidence>
<feature type="coiled-coil region" evidence="11">
    <location>
        <begin position="87"/>
        <end position="149"/>
    </location>
</feature>
<dbReference type="AlphaFoldDB" id="A0AAJ6YM01"/>
<dbReference type="PANTHER" id="PTHR48176">
    <property type="entry name" value="DDRGK DOMAIN-CONTAINING PROTEIN 1"/>
    <property type="match status" value="1"/>
</dbReference>
<comment type="subcellular location">
    <subcellularLocation>
        <location evidence="1">Endoplasmic reticulum membrane</location>
        <topology evidence="1">Single-pass membrane protein</topology>
    </subcellularLocation>
</comment>
<evidence type="ECO:0000256" key="1">
    <source>
        <dbReference type="ARBA" id="ARBA00004389"/>
    </source>
</evidence>
<keyword evidence="7" id="KW-1133">Transmembrane helix</keyword>
<dbReference type="CTD" id="65992"/>
<reference evidence="14" key="1">
    <citation type="submission" date="2025-08" db="UniProtKB">
        <authorList>
            <consortium name="RefSeq"/>
        </authorList>
    </citation>
    <scope>IDENTIFICATION</scope>
</reference>
<dbReference type="GeneID" id="105364323"/>
<evidence type="ECO:0000256" key="7">
    <source>
        <dbReference type="ARBA" id="ARBA00022989"/>
    </source>
</evidence>
<dbReference type="PANTHER" id="PTHR48176:SF1">
    <property type="entry name" value="DDRGK DOMAIN-CONTAINING PROTEIN 1"/>
    <property type="match status" value="1"/>
</dbReference>
<dbReference type="GO" id="GO:0044389">
    <property type="term" value="F:ubiquitin-like protein ligase binding"/>
    <property type="evidence" value="ECO:0007669"/>
    <property type="project" value="TreeGrafter"/>
</dbReference>
<evidence type="ECO:0000256" key="4">
    <source>
        <dbReference type="ARBA" id="ARBA00022692"/>
    </source>
</evidence>
<organism evidence="13 14">
    <name type="scientific">Ceratosolen solmsi marchali</name>
    <dbReference type="NCBI Taxonomy" id="326594"/>
    <lineage>
        <taxon>Eukaryota</taxon>
        <taxon>Metazoa</taxon>
        <taxon>Ecdysozoa</taxon>
        <taxon>Arthropoda</taxon>
        <taxon>Hexapoda</taxon>
        <taxon>Insecta</taxon>
        <taxon>Pterygota</taxon>
        <taxon>Neoptera</taxon>
        <taxon>Endopterygota</taxon>
        <taxon>Hymenoptera</taxon>
        <taxon>Apocrita</taxon>
        <taxon>Proctotrupomorpha</taxon>
        <taxon>Chalcidoidea</taxon>
        <taxon>Agaonidae</taxon>
        <taxon>Agaoninae</taxon>
        <taxon>Ceratosolen</taxon>
    </lineage>
</organism>
<keyword evidence="4" id="KW-0812">Transmembrane</keyword>
<keyword evidence="8" id="KW-0472">Membrane</keyword>
<comment type="similarity">
    <text evidence="2">Belongs to the DDRGK1 family.</text>
</comment>
<dbReference type="Proteomes" id="UP000695007">
    <property type="component" value="Unplaced"/>
</dbReference>
<proteinExistence type="inferred from homology"/>
<evidence type="ECO:0000256" key="6">
    <source>
        <dbReference type="ARBA" id="ARBA00022824"/>
    </source>
</evidence>
<feature type="signal peptide" evidence="12">
    <location>
        <begin position="1"/>
        <end position="28"/>
    </location>
</feature>
<gene>
    <name evidence="14" type="primary">LOC105364323</name>
</gene>
<sequence>MDVVVLSCIALLLVVLIILITFYSKGSARKNEAHDAAGPEASGQRAFAHVTARGVRQRRHQVANVEDHYKDEIANDESASLKKLGAKKRAKLEAKAERKTQREIEEQERKLKKEQQLLIDQQRDKELEHEAEIKRLEMLRQQKIEQEEEVKYQNLKKAFSVENEGYEEKVDIDSESFQNQIVEYLKYHKVVILEELGQRFGLETMSVIKKVQDMQANGTLSGVIDDRGKFIYVSEKELESVAAFVKQRGRISIFELAECSNELISLGPGAAHEPIEV</sequence>
<dbReference type="Pfam" id="PF09756">
    <property type="entry name" value="DDRGK"/>
    <property type="match status" value="1"/>
</dbReference>
<protein>
    <recommendedName>
        <fullName evidence="3">DDRGK domain-containing protein 1</fullName>
    </recommendedName>
</protein>
<evidence type="ECO:0000256" key="12">
    <source>
        <dbReference type="SAM" id="SignalP"/>
    </source>
</evidence>
<dbReference type="GO" id="GO:0005789">
    <property type="term" value="C:endoplasmic reticulum membrane"/>
    <property type="evidence" value="ECO:0007669"/>
    <property type="project" value="UniProtKB-SubCell"/>
</dbReference>
<evidence type="ECO:0000256" key="3">
    <source>
        <dbReference type="ARBA" id="ARBA00018218"/>
    </source>
</evidence>
<comment type="function">
    <text evidence="9">Substrate adapter for ufmylation, the covalent attachment of the ubiquitin-like modifier UFM1 to substrate proteins. Required for ufmylation of Atg9; protects the nervous system during aging, possibly by stabilizing Atg9 and supporting its function.</text>
</comment>
<keyword evidence="11" id="KW-0175">Coiled coil</keyword>
<comment type="subunit">
    <text evidence="10">Interacts with Atg9; the interaction is transient.</text>
</comment>
<name>A0AAJ6YM01_9HYME</name>
<evidence type="ECO:0000256" key="8">
    <source>
        <dbReference type="ARBA" id="ARBA00023136"/>
    </source>
</evidence>
<dbReference type="InterPro" id="IPR036390">
    <property type="entry name" value="WH_DNA-bd_sf"/>
</dbReference>
<evidence type="ECO:0000256" key="10">
    <source>
        <dbReference type="ARBA" id="ARBA00049687"/>
    </source>
</evidence>
<dbReference type="InterPro" id="IPR050899">
    <property type="entry name" value="DDRGK_domain-containing"/>
</dbReference>
<keyword evidence="6" id="KW-0256">Endoplasmic reticulum</keyword>
<dbReference type="RefSeq" id="XP_011500523.1">
    <property type="nucleotide sequence ID" value="XM_011502221.1"/>
</dbReference>
<dbReference type="InterPro" id="IPR019153">
    <property type="entry name" value="DDRGK_dom-contain"/>
</dbReference>
<evidence type="ECO:0000256" key="11">
    <source>
        <dbReference type="SAM" id="Coils"/>
    </source>
</evidence>
<feature type="chain" id="PRO_5042493022" description="DDRGK domain-containing protein 1" evidence="12">
    <location>
        <begin position="29"/>
        <end position="277"/>
    </location>
</feature>
<dbReference type="SMART" id="SM01128">
    <property type="entry name" value="DDRGK"/>
    <property type="match status" value="1"/>
</dbReference>
<evidence type="ECO:0000313" key="13">
    <source>
        <dbReference type="Proteomes" id="UP000695007"/>
    </source>
</evidence>
<keyword evidence="12" id="KW-0732">Signal</keyword>
<accession>A0AAJ6YM01</accession>
<dbReference type="InterPro" id="IPR036388">
    <property type="entry name" value="WH-like_DNA-bd_sf"/>
</dbReference>
<evidence type="ECO:0000256" key="2">
    <source>
        <dbReference type="ARBA" id="ARBA00009829"/>
    </source>
</evidence>
<dbReference type="KEGG" id="csol:105364323"/>
<keyword evidence="13" id="KW-1185">Reference proteome</keyword>
<evidence type="ECO:0000256" key="5">
    <source>
        <dbReference type="ARBA" id="ARBA00022786"/>
    </source>
</evidence>
<keyword evidence="5" id="KW-0833">Ubl conjugation pathway</keyword>
<evidence type="ECO:0000313" key="14">
    <source>
        <dbReference type="RefSeq" id="XP_011500523.1"/>
    </source>
</evidence>
<dbReference type="Gene3D" id="1.10.10.10">
    <property type="entry name" value="Winged helix-like DNA-binding domain superfamily/Winged helix DNA-binding domain"/>
    <property type="match status" value="1"/>
</dbReference>